<dbReference type="InterPro" id="IPR013406">
    <property type="entry name" value="CHP02574_addiction_mod"/>
</dbReference>
<keyword evidence="2" id="KW-1185">Reference proteome</keyword>
<organism evidence="1 2">
    <name type="scientific">Desulfobotulus mexicanus</name>
    <dbReference type="NCBI Taxonomy" id="2586642"/>
    <lineage>
        <taxon>Bacteria</taxon>
        <taxon>Pseudomonadati</taxon>
        <taxon>Thermodesulfobacteriota</taxon>
        <taxon>Desulfobacteria</taxon>
        <taxon>Desulfobacterales</taxon>
        <taxon>Desulfobacteraceae</taxon>
        <taxon>Desulfobotulus</taxon>
    </lineage>
</organism>
<proteinExistence type="predicted"/>
<name>A0A5Q4VBM4_9BACT</name>
<dbReference type="OrthoDB" id="200227at2"/>
<protein>
    <submittedName>
        <fullName evidence="1">Addiction module protein</fullName>
    </submittedName>
</protein>
<evidence type="ECO:0000313" key="1">
    <source>
        <dbReference type="EMBL" id="TYT74955.1"/>
    </source>
</evidence>
<dbReference type="Proteomes" id="UP000321899">
    <property type="component" value="Unassembled WGS sequence"/>
</dbReference>
<reference evidence="1 2" key="1">
    <citation type="submission" date="2019-06" db="EMBL/GenBank/DDBJ databases">
        <title>Desulfobotulus mexicanus sp. nov., a novel sulfate-reducing bacterium isolated from the sediment of an alkaline crater lake in Mexico.</title>
        <authorList>
            <person name="Hirschler-Rea A."/>
        </authorList>
    </citation>
    <scope>NUCLEOTIDE SEQUENCE [LARGE SCALE GENOMIC DNA]</scope>
    <source>
        <strain evidence="1 2">PAR22N</strain>
    </source>
</reference>
<dbReference type="EMBL" id="VDMB01000007">
    <property type="protein sequence ID" value="TYT74955.1"/>
    <property type="molecule type" value="Genomic_DNA"/>
</dbReference>
<comment type="caution">
    <text evidence="1">The sequence shown here is derived from an EMBL/GenBank/DDBJ whole genome shotgun (WGS) entry which is preliminary data.</text>
</comment>
<sequence>MGLVQSLKNMSVEEKILAMELLWDDLCRDGDILPSPQWHRGVLEEREGLLERGEDAYMDWEEAKKSIREELS</sequence>
<gene>
    <name evidence="1" type="ORF">FIM25_07475</name>
</gene>
<dbReference type="RefSeq" id="WP_139447861.1">
    <property type="nucleotide sequence ID" value="NZ_VDMB01000007.1"/>
</dbReference>
<evidence type="ECO:0000313" key="2">
    <source>
        <dbReference type="Proteomes" id="UP000321899"/>
    </source>
</evidence>
<dbReference type="AlphaFoldDB" id="A0A5Q4VBM4"/>
<accession>A0A5Q4VBM4</accession>
<dbReference type="Pfam" id="PF09720">
    <property type="entry name" value="Unstab_antitox"/>
    <property type="match status" value="1"/>
</dbReference>